<organism evidence="1 2">
    <name type="scientific">Kipferlia bialata</name>
    <dbReference type="NCBI Taxonomy" id="797122"/>
    <lineage>
        <taxon>Eukaryota</taxon>
        <taxon>Metamonada</taxon>
        <taxon>Carpediemonas-like organisms</taxon>
        <taxon>Kipferlia</taxon>
    </lineage>
</organism>
<gene>
    <name evidence="1" type="ORF">KIPB_010956</name>
</gene>
<comment type="caution">
    <text evidence="1">The sequence shown here is derived from an EMBL/GenBank/DDBJ whole genome shotgun (WGS) entry which is preliminary data.</text>
</comment>
<proteinExistence type="predicted"/>
<dbReference type="AlphaFoldDB" id="A0A9K3D7I4"/>
<dbReference type="EMBL" id="BDIP01004268">
    <property type="protein sequence ID" value="GIQ88658.1"/>
    <property type="molecule type" value="Genomic_DNA"/>
</dbReference>
<name>A0A9K3D7I4_9EUKA</name>
<evidence type="ECO:0000313" key="2">
    <source>
        <dbReference type="Proteomes" id="UP000265618"/>
    </source>
</evidence>
<dbReference type="Proteomes" id="UP000265618">
    <property type="component" value="Unassembled WGS sequence"/>
</dbReference>
<keyword evidence="2" id="KW-1185">Reference proteome</keyword>
<sequence>MPTPQVSHCPASTPIPEAIEVKTGGQKVVLVDACLSDRVLKGGEGEREDGAVYQSIQVPPPASSALSLLSPCASEDGTAETLTVTKADVRRQTMRAVQLGTGDKASLRILVAGNAEDVTPCHAAVQALREAGFEHVTFGVFGTIDANRLINFDLDYYVTASPFWIDQVPSHPLFRQTDIPVLSLSDVCVCVGVEQYGWSSYDPYECAQKLRAE</sequence>
<accession>A0A9K3D7I4</accession>
<protein>
    <submittedName>
        <fullName evidence="1">Uncharacterized protein</fullName>
    </submittedName>
</protein>
<evidence type="ECO:0000313" key="1">
    <source>
        <dbReference type="EMBL" id="GIQ88658.1"/>
    </source>
</evidence>
<reference evidence="1 2" key="1">
    <citation type="journal article" date="2018" name="PLoS ONE">
        <title>The draft genome of Kipferlia bialata reveals reductive genome evolution in fornicate parasites.</title>
        <authorList>
            <person name="Tanifuji G."/>
            <person name="Takabayashi S."/>
            <person name="Kume K."/>
            <person name="Takagi M."/>
            <person name="Nakayama T."/>
            <person name="Kamikawa R."/>
            <person name="Inagaki Y."/>
            <person name="Hashimoto T."/>
        </authorList>
    </citation>
    <scope>NUCLEOTIDE SEQUENCE [LARGE SCALE GENOMIC DNA]</scope>
    <source>
        <strain evidence="1">NY0173</strain>
    </source>
</reference>